<feature type="transmembrane region" description="Helical" evidence="7">
    <location>
        <begin position="71"/>
        <end position="93"/>
    </location>
</feature>
<comment type="subcellular location">
    <subcellularLocation>
        <location evidence="1">Membrane</location>
        <topology evidence="1">Multi-pass membrane protein</topology>
    </subcellularLocation>
</comment>
<dbReference type="AlphaFoldDB" id="A0A1I4YMF4"/>
<protein>
    <submittedName>
        <fullName evidence="8">Formate/nitrite transporter</fullName>
    </submittedName>
</protein>
<keyword evidence="4 7" id="KW-1133">Transmembrane helix</keyword>
<evidence type="ECO:0000256" key="7">
    <source>
        <dbReference type="SAM" id="Phobius"/>
    </source>
</evidence>
<evidence type="ECO:0000256" key="6">
    <source>
        <dbReference type="ARBA" id="ARBA00049660"/>
    </source>
</evidence>
<feature type="transmembrane region" description="Helical" evidence="7">
    <location>
        <begin position="158"/>
        <end position="179"/>
    </location>
</feature>
<evidence type="ECO:0000256" key="4">
    <source>
        <dbReference type="ARBA" id="ARBA00022989"/>
    </source>
</evidence>
<feature type="transmembrane region" description="Helical" evidence="7">
    <location>
        <begin position="29"/>
        <end position="51"/>
    </location>
</feature>
<feature type="transmembrane region" description="Helical" evidence="7">
    <location>
        <begin position="236"/>
        <end position="258"/>
    </location>
</feature>
<dbReference type="PANTHER" id="PTHR30520:SF6">
    <property type="entry name" value="FORMATE_NITRATE FAMILY TRANSPORTER (EUROFUNG)"/>
    <property type="match status" value="1"/>
</dbReference>
<dbReference type="FunFam" id="1.20.1080.10:FF:000011">
    <property type="entry name" value="Formate family transporter"/>
    <property type="match status" value="1"/>
</dbReference>
<evidence type="ECO:0000256" key="1">
    <source>
        <dbReference type="ARBA" id="ARBA00004141"/>
    </source>
</evidence>
<dbReference type="GO" id="GO:0015499">
    <property type="term" value="F:formate transmembrane transporter activity"/>
    <property type="evidence" value="ECO:0007669"/>
    <property type="project" value="TreeGrafter"/>
</dbReference>
<evidence type="ECO:0000313" key="9">
    <source>
        <dbReference type="Proteomes" id="UP000242869"/>
    </source>
</evidence>
<evidence type="ECO:0000256" key="2">
    <source>
        <dbReference type="ARBA" id="ARBA00022448"/>
    </source>
</evidence>
<comment type="similarity">
    <text evidence="6">Belongs to the FNT transporter (TC 1.A.16) family.</text>
</comment>
<dbReference type="InterPro" id="IPR024002">
    <property type="entry name" value="For/NO2_transpt_CS"/>
</dbReference>
<dbReference type="Pfam" id="PF01226">
    <property type="entry name" value="Form_Nir_trans"/>
    <property type="match status" value="1"/>
</dbReference>
<dbReference type="PANTHER" id="PTHR30520">
    <property type="entry name" value="FORMATE TRANSPORTER-RELATED"/>
    <property type="match status" value="1"/>
</dbReference>
<dbReference type="OrthoDB" id="9786493at2"/>
<dbReference type="InterPro" id="IPR000292">
    <property type="entry name" value="For/NO2_transpt"/>
</dbReference>
<dbReference type="RefSeq" id="WP_091193270.1">
    <property type="nucleotide sequence ID" value="NZ_FOVE01000008.1"/>
</dbReference>
<gene>
    <name evidence="8" type="ORF">SAMN05660284_01372</name>
</gene>
<keyword evidence="3 7" id="KW-0812">Transmembrane</keyword>
<organism evidence="8 9">
    <name type="scientific">Formivibrio citricus</name>
    <dbReference type="NCBI Taxonomy" id="83765"/>
    <lineage>
        <taxon>Bacteria</taxon>
        <taxon>Pseudomonadati</taxon>
        <taxon>Pseudomonadota</taxon>
        <taxon>Betaproteobacteria</taxon>
        <taxon>Neisseriales</taxon>
        <taxon>Chitinibacteraceae</taxon>
        <taxon>Formivibrio</taxon>
    </lineage>
</organism>
<evidence type="ECO:0000313" key="8">
    <source>
        <dbReference type="EMBL" id="SFN38973.1"/>
    </source>
</evidence>
<dbReference type="Gene3D" id="1.20.1080.10">
    <property type="entry name" value="Glycerol uptake facilitator protein"/>
    <property type="match status" value="1"/>
</dbReference>
<feature type="transmembrane region" description="Helical" evidence="7">
    <location>
        <begin position="191"/>
        <end position="216"/>
    </location>
</feature>
<evidence type="ECO:0000256" key="5">
    <source>
        <dbReference type="ARBA" id="ARBA00023136"/>
    </source>
</evidence>
<reference evidence="9" key="1">
    <citation type="submission" date="2016-10" db="EMBL/GenBank/DDBJ databases">
        <authorList>
            <person name="Varghese N."/>
            <person name="Submissions S."/>
        </authorList>
    </citation>
    <scope>NUCLEOTIDE SEQUENCE [LARGE SCALE GENOMIC DNA]</scope>
    <source>
        <strain evidence="9">DSM 6150</strain>
    </source>
</reference>
<evidence type="ECO:0000256" key="3">
    <source>
        <dbReference type="ARBA" id="ARBA00022692"/>
    </source>
</evidence>
<keyword evidence="9" id="KW-1185">Reference proteome</keyword>
<dbReference type="Proteomes" id="UP000242869">
    <property type="component" value="Unassembled WGS sequence"/>
</dbReference>
<feature type="transmembrane region" description="Helical" evidence="7">
    <location>
        <begin position="114"/>
        <end position="138"/>
    </location>
</feature>
<dbReference type="NCBIfam" id="TIGR00790">
    <property type="entry name" value="fnt"/>
    <property type="match status" value="1"/>
</dbReference>
<dbReference type="STRING" id="83765.SAMN05660284_01372"/>
<dbReference type="InterPro" id="IPR023271">
    <property type="entry name" value="Aquaporin-like"/>
</dbReference>
<dbReference type="PROSITE" id="PS01005">
    <property type="entry name" value="FORMATE_NITRITE_TP_1"/>
    <property type="match status" value="1"/>
</dbReference>
<dbReference type="EMBL" id="FOVE01000008">
    <property type="protein sequence ID" value="SFN38973.1"/>
    <property type="molecule type" value="Genomic_DNA"/>
</dbReference>
<proteinExistence type="inferred from homology"/>
<keyword evidence="5 7" id="KW-0472">Membrane</keyword>
<dbReference type="PROSITE" id="PS01006">
    <property type="entry name" value="FORMATE_NITRITE_TP_2"/>
    <property type="match status" value="1"/>
</dbReference>
<name>A0A1I4YMF4_9NEIS</name>
<sequence>MAQILSPSYIVDYINNAAMSKVALRPPRLLVMSMLGGVYIALGGLLALVVAGGATGLLASNPGLDKLLFGSLFPVGFIAVVLTGADLFTSNCATQMVPLFRRQVSAIEVGRVWCLSYLGNMIGALFAAWAFAYMTGLLSMSNPWTPFVFKLAEHKLDASFVVVFMKGILANMLVCLAAWQGYSAKDTLGRMVGIWAPVMTFVALGMEHSIANLFFIPAAMMAGLHATVGEFVVNNLIPATLGNIVGGAVFIGLPYAWLYSETEGKVEEPSDTHMP</sequence>
<accession>A0A1I4YMF4</accession>
<keyword evidence="2" id="KW-0813">Transport</keyword>
<dbReference type="GO" id="GO:0005886">
    <property type="term" value="C:plasma membrane"/>
    <property type="evidence" value="ECO:0007669"/>
    <property type="project" value="TreeGrafter"/>
</dbReference>